<feature type="chain" id="PRO_5038115895" evidence="1">
    <location>
        <begin position="24"/>
        <end position="229"/>
    </location>
</feature>
<protein>
    <submittedName>
        <fullName evidence="3">DUF1080 domain-containing protein</fullName>
    </submittedName>
</protein>
<evidence type="ECO:0000313" key="4">
    <source>
        <dbReference type="Proteomes" id="UP000676169"/>
    </source>
</evidence>
<dbReference type="GO" id="GO:0016787">
    <property type="term" value="F:hydrolase activity"/>
    <property type="evidence" value="ECO:0007669"/>
    <property type="project" value="InterPro"/>
</dbReference>
<evidence type="ECO:0000313" key="3">
    <source>
        <dbReference type="EMBL" id="QUE52657.1"/>
    </source>
</evidence>
<feature type="domain" description="3-keto-alpha-glucoside-1,2-lyase/3-keto-2-hydroxy-glucal hydratase" evidence="2">
    <location>
        <begin position="32"/>
        <end position="225"/>
    </location>
</feature>
<dbReference type="AlphaFoldDB" id="A0A975J262"/>
<dbReference type="Proteomes" id="UP000676169">
    <property type="component" value="Chromosome"/>
</dbReference>
<feature type="signal peptide" evidence="1">
    <location>
        <begin position="1"/>
        <end position="23"/>
    </location>
</feature>
<keyword evidence="4" id="KW-1185">Reference proteome</keyword>
<dbReference type="Pfam" id="PF06439">
    <property type="entry name" value="3keto-disac_hyd"/>
    <property type="match status" value="1"/>
</dbReference>
<proteinExistence type="predicted"/>
<keyword evidence="1" id="KW-0732">Signal</keyword>
<sequence length="229" mass="25016">MKIRSSSALFLVCTVLGCITSYADEPANAAAAVALFDGKTLIGWSTKGTGGKATFAVEDGVIVGTSAKGGSNTFLCSDKTFRDFELEVDVKLEEKDTSYMNSGIQVRSRINEQGRVSGWQCEVDPSPRAWTCGIQEEAGRGWLQPVKPQDAKADLPVFAAGKTFKHNDWNHIKIVCEGNRIRTWLNGEAASDLTDDKGAAEGFIALQVHLGPEGHRYFFRDIKIREIVK</sequence>
<evidence type="ECO:0000259" key="2">
    <source>
        <dbReference type="Pfam" id="PF06439"/>
    </source>
</evidence>
<organism evidence="3 4">
    <name type="scientific">Luteolibacter ambystomatis</name>
    <dbReference type="NCBI Taxonomy" id="2824561"/>
    <lineage>
        <taxon>Bacteria</taxon>
        <taxon>Pseudomonadati</taxon>
        <taxon>Verrucomicrobiota</taxon>
        <taxon>Verrucomicrobiia</taxon>
        <taxon>Verrucomicrobiales</taxon>
        <taxon>Verrucomicrobiaceae</taxon>
        <taxon>Luteolibacter</taxon>
    </lineage>
</organism>
<dbReference type="Gene3D" id="2.60.120.560">
    <property type="entry name" value="Exo-inulinase, domain 1"/>
    <property type="match status" value="1"/>
</dbReference>
<dbReference type="InterPro" id="IPR010496">
    <property type="entry name" value="AL/BT2_dom"/>
</dbReference>
<gene>
    <name evidence="3" type="ORF">KBB96_07110</name>
</gene>
<dbReference type="EMBL" id="CP073100">
    <property type="protein sequence ID" value="QUE52657.1"/>
    <property type="molecule type" value="Genomic_DNA"/>
</dbReference>
<evidence type="ECO:0000256" key="1">
    <source>
        <dbReference type="SAM" id="SignalP"/>
    </source>
</evidence>
<dbReference type="KEGG" id="lamb:KBB96_07110"/>
<reference evidence="3" key="1">
    <citation type="submission" date="2021-04" db="EMBL/GenBank/DDBJ databases">
        <title>Luteolibacter sp. 32A isolated from the skin of an Anderson's salamander (Ambystoma andersonii).</title>
        <authorList>
            <person name="Spergser J."/>
            <person name="Busse H.-J."/>
        </authorList>
    </citation>
    <scope>NUCLEOTIDE SEQUENCE</scope>
    <source>
        <strain evidence="3">32A</strain>
    </source>
</reference>
<name>A0A975J262_9BACT</name>
<dbReference type="RefSeq" id="WP_211633913.1">
    <property type="nucleotide sequence ID" value="NZ_CP073100.1"/>
</dbReference>
<dbReference type="PROSITE" id="PS51257">
    <property type="entry name" value="PROKAR_LIPOPROTEIN"/>
    <property type="match status" value="1"/>
</dbReference>
<accession>A0A975J262</accession>